<evidence type="ECO:0000313" key="3">
    <source>
        <dbReference type="EMBL" id="MDH6214517.1"/>
    </source>
</evidence>
<dbReference type="Pfam" id="PF13546">
    <property type="entry name" value="DDE_5"/>
    <property type="match status" value="1"/>
</dbReference>
<organism evidence="3 4">
    <name type="scientific">Streptomyces pseudovenezuelae</name>
    <dbReference type="NCBI Taxonomy" id="67350"/>
    <lineage>
        <taxon>Bacteria</taxon>
        <taxon>Bacillati</taxon>
        <taxon>Actinomycetota</taxon>
        <taxon>Actinomycetes</taxon>
        <taxon>Kitasatosporales</taxon>
        <taxon>Streptomycetaceae</taxon>
        <taxon>Streptomyces</taxon>
        <taxon>Streptomyces aurantiacus group</taxon>
    </lineage>
</organism>
<dbReference type="RefSeq" id="WP_432423036.1">
    <property type="nucleotide sequence ID" value="NZ_JARXVH010000002.1"/>
</dbReference>
<dbReference type="Proteomes" id="UP001160499">
    <property type="component" value="Unassembled WGS sequence"/>
</dbReference>
<feature type="compositionally biased region" description="Polar residues" evidence="1">
    <location>
        <begin position="225"/>
        <end position="236"/>
    </location>
</feature>
<protein>
    <submittedName>
        <fullName evidence="3">SRSO17 transposase</fullName>
    </submittedName>
</protein>
<dbReference type="PANTHER" id="PTHR33627:SF1">
    <property type="entry name" value="TRANSPOSASE"/>
    <property type="match status" value="1"/>
</dbReference>
<feature type="compositionally biased region" description="Basic and acidic residues" evidence="1">
    <location>
        <begin position="184"/>
        <end position="197"/>
    </location>
</feature>
<dbReference type="InterPro" id="IPR039365">
    <property type="entry name" value="IS701-like"/>
</dbReference>
<dbReference type="PANTHER" id="PTHR33627">
    <property type="entry name" value="TRANSPOSASE"/>
    <property type="match status" value="1"/>
</dbReference>
<comment type="caution">
    <text evidence="3">The sequence shown here is derived from an EMBL/GenBank/DDBJ whole genome shotgun (WGS) entry which is preliminary data.</text>
</comment>
<evidence type="ECO:0000259" key="2">
    <source>
        <dbReference type="Pfam" id="PF13546"/>
    </source>
</evidence>
<gene>
    <name evidence="3" type="ORF">M2283_001800</name>
</gene>
<reference evidence="3 4" key="1">
    <citation type="submission" date="2023-04" db="EMBL/GenBank/DDBJ databases">
        <title>Forest soil microbial communities from Buena Vista Peninsula, Colon Province, Panama.</title>
        <authorList>
            <person name="Bouskill N."/>
        </authorList>
    </citation>
    <scope>NUCLEOTIDE SEQUENCE [LARGE SCALE GENOMIC DNA]</scope>
    <source>
        <strain evidence="3 4">GGS1</strain>
    </source>
</reference>
<dbReference type="EMBL" id="JARXVH010000002">
    <property type="protein sequence ID" value="MDH6214517.1"/>
    <property type="molecule type" value="Genomic_DNA"/>
</dbReference>
<dbReference type="InterPro" id="IPR038721">
    <property type="entry name" value="IS701-like_DDE_dom"/>
</dbReference>
<sequence>METHEVNRLRAALGLFVEDVLASVPRKDQRARGECYLRELMVDGRCKSIRPMAQRLPDGNMQALQQFVSQLPWQWTPVRRRITERLVQTVRPEVWVIDDVPFPKRGRASAGVARQCCGTLGKRANCQVAVSVHAATATASCPLEWELFLPEEWAYDVQRRTAAGVPDEVGHRRLASLSRHRHTVAGDRPDRDQDCPIRYKRARSCRPGPPPTPRSMVPGIRTTRHAPTSAFSPAAV</sequence>
<evidence type="ECO:0000313" key="4">
    <source>
        <dbReference type="Proteomes" id="UP001160499"/>
    </source>
</evidence>
<name>A0ABT6LDY7_9ACTN</name>
<feature type="domain" description="Transposase IS701-like DDE" evidence="2">
    <location>
        <begin position="20"/>
        <end position="174"/>
    </location>
</feature>
<proteinExistence type="predicted"/>
<evidence type="ECO:0000256" key="1">
    <source>
        <dbReference type="SAM" id="MobiDB-lite"/>
    </source>
</evidence>
<accession>A0ABT6LDY7</accession>
<feature type="region of interest" description="Disordered" evidence="1">
    <location>
        <begin position="176"/>
        <end position="236"/>
    </location>
</feature>
<keyword evidence="4" id="KW-1185">Reference proteome</keyword>